<dbReference type="EnsemblPlants" id="HORVU.MOREX.r3.6HG0622470.1">
    <property type="protein sequence ID" value="HORVU.MOREX.r3.6HG0622470.1"/>
    <property type="gene ID" value="HORVU.MOREX.r3.6HG0622470"/>
</dbReference>
<dbReference type="GO" id="GO:0015276">
    <property type="term" value="F:ligand-gated monoatomic ion channel activity"/>
    <property type="evidence" value="ECO:0000318"/>
    <property type="project" value="GO_Central"/>
</dbReference>
<dbReference type="FunFam" id="3.40.50.2300:FF:000188">
    <property type="entry name" value="Glutamate receptor"/>
    <property type="match status" value="1"/>
</dbReference>
<feature type="signal peptide" evidence="18">
    <location>
        <begin position="1"/>
        <end position="23"/>
    </location>
</feature>
<dbReference type="InterPro" id="IPR015683">
    <property type="entry name" value="Ionotropic_Glu_rcpt"/>
</dbReference>
<dbReference type="InterPro" id="IPR028082">
    <property type="entry name" value="Peripla_BP_I"/>
</dbReference>
<dbReference type="SMART" id="SM00079">
    <property type="entry name" value="PBPe"/>
    <property type="match status" value="1"/>
</dbReference>
<dbReference type="CDD" id="cd13686">
    <property type="entry name" value="GluR_Plant"/>
    <property type="match status" value="1"/>
</dbReference>
<sequence>MVVRALSSSSSFFFYALPLLVAAALVGQDTAGPLRAATAQAVAAPPVPVRVGVILDWATRASSAVSLRRRTGIEMAVEDYYAAHPGSAARVELHFRDSKGDVVGAASAALDLIKNAQVQVIIGPKTSAEAEFVAHLGSRAHVPVLSYSATSPSVSPAQTPYFVRTAANDSLQATPVAAVLASFGWRAAVVLHEDSPYGTGILPALADALQSVDSAVIVERVAVPSGAHDDALDALLYRLKAMPTRVFLVHANYRLAVRLFRRADKAGMMSKGYAWVTTDGLGGLADRLSPEDLDAMQGVVSLRPHVEFTSQVKNFSARFRARFRRDNPDSDDDVINDPTVTRLWSYDTAWAIATAAEAASVPGPAFRTPQRSRALTDLDRLGVSATGAALLRALLNTTFDGMAGRFKLVEGQLQVAAYEVVNIIGNGARTVGFWTPESGISRDLHVGGDKVERQLKHIIWPGETLSKPKGWTASQNGRVLKVAVPVKNGFKQFVDVVWEKNSTKPKFTGYCIDVFDAVMKNLPYPVSYQYVPFHRSPDSYEKLVDQVSGGEDDIAVGDVTITASRMDEADFTMPFTESGWAMVVATRPDRSASMWIFLQPLTTSLWLASLAFFCFTGFVVWVIEHRVNPEFRGTPSQQFGLIFYFSFSTLVFAHKEKLESNLSRFVVIIWVFVVLILTSSYTASLTSMLTVQQLQPTVTDVKELQRRGQYIGYQEGSFIEPFLTKMGFDERKMKKYSSAEQYAEALSKGSANGGVEAVFDEIPYLKLFLSQYCDGYMQVGPVYKTDGFGFVFPRGSPMVADVSREILRLAEGDQMARIEKAWFGEPGTCRNALGDIGGGSSNLSFRSFGGLFLITGVVSSLMLLLYVAIFAYRERDELREAEAKAKAEAEAEARSESASVRRLRAWLRHYDKRDPKSPTFKTWNDDSVRNGSDYAGRTPRWTGGDAGLTPRDGGEEHGMGAASPLSVDISSEMNAGSSPEGTPASEISESFEQRIEGAAASVETWRPTASQLQ</sequence>
<evidence type="ECO:0000256" key="8">
    <source>
        <dbReference type="ARBA" id="ARBA00023065"/>
    </source>
</evidence>
<dbReference type="InterPro" id="IPR017103">
    <property type="entry name" value="Iontropic_Glu_rcpt_pln"/>
</dbReference>
<dbReference type="Gene3D" id="3.40.50.2300">
    <property type="match status" value="3"/>
</dbReference>
<evidence type="ECO:0000256" key="12">
    <source>
        <dbReference type="ARBA" id="ARBA00023286"/>
    </source>
</evidence>
<dbReference type="OrthoDB" id="5984008at2759"/>
<feature type="region of interest" description="Disordered" evidence="16">
    <location>
        <begin position="917"/>
        <end position="1013"/>
    </location>
</feature>
<dbReference type="FunFam" id="3.40.50.2300:FF:000398">
    <property type="entry name" value="Glutamate receptor"/>
    <property type="match status" value="1"/>
</dbReference>
<evidence type="ECO:0000313" key="21">
    <source>
        <dbReference type="Proteomes" id="UP000011116"/>
    </source>
</evidence>
<organism evidence="20 21">
    <name type="scientific">Hordeum vulgare subsp. vulgare</name>
    <name type="common">Domesticated barley</name>
    <dbReference type="NCBI Taxonomy" id="112509"/>
    <lineage>
        <taxon>Eukaryota</taxon>
        <taxon>Viridiplantae</taxon>
        <taxon>Streptophyta</taxon>
        <taxon>Embryophyta</taxon>
        <taxon>Tracheophyta</taxon>
        <taxon>Spermatophyta</taxon>
        <taxon>Magnoliopsida</taxon>
        <taxon>Liliopsida</taxon>
        <taxon>Poales</taxon>
        <taxon>Poaceae</taxon>
        <taxon>BOP clade</taxon>
        <taxon>Pooideae</taxon>
        <taxon>Triticodae</taxon>
        <taxon>Triticeae</taxon>
        <taxon>Hordeinae</taxon>
        <taxon>Hordeum</taxon>
    </lineage>
</organism>
<evidence type="ECO:0000256" key="4">
    <source>
        <dbReference type="ARBA" id="ARBA00022448"/>
    </source>
</evidence>
<evidence type="ECO:0000256" key="7">
    <source>
        <dbReference type="ARBA" id="ARBA00022989"/>
    </source>
</evidence>
<accession>A0A8I6Z476</accession>
<dbReference type="Gramene" id="HORVU.MOREX.r3.6HG0622470.1">
    <property type="protein sequence ID" value="HORVU.MOREX.r3.6HG0622470.1"/>
    <property type="gene ID" value="HORVU.MOREX.r3.6HG0622470"/>
</dbReference>
<dbReference type="SMR" id="A0A8I6Z476"/>
<keyword evidence="7 17" id="KW-1133">Transmembrane helix</keyword>
<evidence type="ECO:0000256" key="9">
    <source>
        <dbReference type="ARBA" id="ARBA00023136"/>
    </source>
</evidence>
<dbReference type="FunFam" id="3.40.190.10:FF:000150">
    <property type="entry name" value="Glutamate receptor 2.7"/>
    <property type="match status" value="1"/>
</dbReference>
<keyword evidence="6 18" id="KW-0732">Signal</keyword>
<dbReference type="PANTHER" id="PTHR34836:SF1">
    <property type="entry name" value="OS09G0428600 PROTEIN"/>
    <property type="match status" value="1"/>
</dbReference>
<dbReference type="InterPro" id="IPR001320">
    <property type="entry name" value="Iontro_rcpt_C"/>
</dbReference>
<protein>
    <recommendedName>
        <fullName evidence="19">Ionotropic glutamate receptor C-terminal domain-containing protein</fullName>
    </recommendedName>
</protein>
<dbReference type="CDD" id="cd19990">
    <property type="entry name" value="PBP1_GABAb_receptor_plant"/>
    <property type="match status" value="1"/>
</dbReference>
<dbReference type="Pfam" id="PF10613">
    <property type="entry name" value="Lig_chan-Glu_bd"/>
    <property type="match status" value="1"/>
</dbReference>
<dbReference type="Gene3D" id="1.10.287.70">
    <property type="match status" value="1"/>
</dbReference>
<feature type="domain" description="Ionotropic glutamate receptor C-terminal" evidence="19">
    <location>
        <begin position="479"/>
        <end position="825"/>
    </location>
</feature>
<feature type="transmembrane region" description="Helical" evidence="17">
    <location>
        <begin position="851"/>
        <end position="872"/>
    </location>
</feature>
<dbReference type="SUPFAM" id="SSF53850">
    <property type="entry name" value="Periplasmic binding protein-like II"/>
    <property type="match status" value="1"/>
</dbReference>
<evidence type="ECO:0000256" key="3">
    <source>
        <dbReference type="ARBA" id="ARBA00011095"/>
    </source>
</evidence>
<reference evidence="21" key="1">
    <citation type="journal article" date="2012" name="Nature">
        <title>A physical, genetic and functional sequence assembly of the barley genome.</title>
        <authorList>
            <consortium name="The International Barley Genome Sequencing Consortium"/>
            <person name="Mayer K.F."/>
            <person name="Waugh R."/>
            <person name="Brown J.W."/>
            <person name="Schulman A."/>
            <person name="Langridge P."/>
            <person name="Platzer M."/>
            <person name="Fincher G.B."/>
            <person name="Muehlbauer G.J."/>
            <person name="Sato K."/>
            <person name="Close T.J."/>
            <person name="Wise R.P."/>
            <person name="Stein N."/>
        </authorList>
    </citation>
    <scope>NUCLEOTIDE SEQUENCE [LARGE SCALE GENOMIC DNA]</scope>
    <source>
        <strain evidence="21">cv. Morex</strain>
    </source>
</reference>
<dbReference type="FunFam" id="3.40.190.10:FF:000195">
    <property type="entry name" value="Glutamate receptor 2.7"/>
    <property type="match status" value="1"/>
</dbReference>
<comment type="subunit">
    <text evidence="3">May form heteromers.</text>
</comment>
<dbReference type="GeneID" id="123405588"/>
<evidence type="ECO:0000256" key="10">
    <source>
        <dbReference type="ARBA" id="ARBA00023170"/>
    </source>
</evidence>
<keyword evidence="11" id="KW-0325">Glycoprotein</keyword>
<comment type="subcellular location">
    <subcellularLocation>
        <location evidence="1">Membrane</location>
        <topology evidence="1">Multi-pass membrane protein</topology>
    </subcellularLocation>
</comment>
<dbReference type="AlphaFoldDB" id="A0A8I6Z476"/>
<reference evidence="20" key="2">
    <citation type="submission" date="2020-10" db="EMBL/GenBank/DDBJ databases">
        <authorList>
            <person name="Scholz U."/>
            <person name="Mascher M."/>
            <person name="Fiebig A."/>
        </authorList>
    </citation>
    <scope>NUCLEOTIDE SEQUENCE [LARGE SCALE GENOMIC DNA]</scope>
    <source>
        <strain evidence="20">cv. Morex</strain>
    </source>
</reference>
<dbReference type="PIRSF" id="PIRSF037090">
    <property type="entry name" value="Iontro_Glu-like_rcpt_pln"/>
    <property type="match status" value="1"/>
</dbReference>
<evidence type="ECO:0000256" key="13">
    <source>
        <dbReference type="ARBA" id="ARBA00023303"/>
    </source>
</evidence>
<feature type="transmembrane region" description="Helical" evidence="17">
    <location>
        <begin position="604"/>
        <end position="623"/>
    </location>
</feature>
<keyword evidence="21" id="KW-1185">Reference proteome</keyword>
<evidence type="ECO:0000256" key="17">
    <source>
        <dbReference type="SAM" id="Phobius"/>
    </source>
</evidence>
<dbReference type="InterPro" id="IPR044440">
    <property type="entry name" value="GABAb_receptor_plant_PBP1"/>
</dbReference>
<comment type="function">
    <text evidence="14">Glutamate-gated receptor that probably acts as a non-selective cation channel. May be involved in light-signal transduction and calcium homeostasis via the regulation of calcium influx into cells.</text>
</comment>
<evidence type="ECO:0000259" key="19">
    <source>
        <dbReference type="SMART" id="SM00079"/>
    </source>
</evidence>
<dbReference type="Proteomes" id="UP000011116">
    <property type="component" value="Chromosome 6H"/>
</dbReference>
<dbReference type="InterPro" id="IPR001828">
    <property type="entry name" value="ANF_lig-bd_rcpt"/>
</dbReference>
<keyword evidence="12" id="KW-1071">Ligand-gated ion channel</keyword>
<comment type="similarity">
    <text evidence="2">Belongs to the glutamate-gated ion channel (TC 1.A.10.1) family.</text>
</comment>
<evidence type="ECO:0000256" key="16">
    <source>
        <dbReference type="SAM" id="MobiDB-lite"/>
    </source>
</evidence>
<evidence type="ECO:0000256" key="1">
    <source>
        <dbReference type="ARBA" id="ARBA00004141"/>
    </source>
</evidence>
<dbReference type="Pfam" id="PF01094">
    <property type="entry name" value="ANF_receptor"/>
    <property type="match status" value="1"/>
</dbReference>
<keyword evidence="13" id="KW-0407">Ion channel</keyword>
<proteinExistence type="inferred from homology"/>
<feature type="transmembrane region" description="Helical" evidence="17">
    <location>
        <begin position="665"/>
        <end position="683"/>
    </location>
</feature>
<feature type="disulfide bond" evidence="15">
    <location>
        <begin position="773"/>
        <end position="829"/>
    </location>
</feature>
<dbReference type="Pfam" id="PF00060">
    <property type="entry name" value="Lig_chan"/>
    <property type="match status" value="1"/>
</dbReference>
<dbReference type="RefSeq" id="XP_044955159.1">
    <property type="nucleotide sequence ID" value="XM_045099224.1"/>
</dbReference>
<keyword evidence="4" id="KW-0813">Transport</keyword>
<evidence type="ECO:0000256" key="18">
    <source>
        <dbReference type="SAM" id="SignalP"/>
    </source>
</evidence>
<evidence type="ECO:0000256" key="5">
    <source>
        <dbReference type="ARBA" id="ARBA00022692"/>
    </source>
</evidence>
<dbReference type="KEGG" id="hvg:123405588"/>
<dbReference type="GO" id="GO:0038023">
    <property type="term" value="F:signaling receptor activity"/>
    <property type="evidence" value="ECO:0000318"/>
    <property type="project" value="GO_Central"/>
</dbReference>
<evidence type="ECO:0000256" key="2">
    <source>
        <dbReference type="ARBA" id="ARBA00008685"/>
    </source>
</evidence>
<dbReference type="PANTHER" id="PTHR34836">
    <property type="entry name" value="OS06G0188250 PROTEIN"/>
    <property type="match status" value="1"/>
</dbReference>
<evidence type="ECO:0000256" key="15">
    <source>
        <dbReference type="PIRSR" id="PIRSR037090-50"/>
    </source>
</evidence>
<keyword evidence="8" id="KW-0406">Ion transport</keyword>
<dbReference type="Gramene" id="HORVU.MOREX.r2.6HG0516450.1">
    <property type="protein sequence ID" value="HORVU.MOREX.r2.6HG0516450.1"/>
    <property type="gene ID" value="HORVU.MOREX.r2.6HG0516450"/>
</dbReference>
<dbReference type="Gene3D" id="3.40.190.10">
    <property type="entry name" value="Periplasmic binding protein-like II"/>
    <property type="match status" value="2"/>
</dbReference>
<evidence type="ECO:0000256" key="14">
    <source>
        <dbReference type="ARBA" id="ARBA00049638"/>
    </source>
</evidence>
<dbReference type="SUPFAM" id="SSF53822">
    <property type="entry name" value="Periplasmic binding protein-like I"/>
    <property type="match status" value="1"/>
</dbReference>
<evidence type="ECO:0000313" key="20">
    <source>
        <dbReference type="EnsemblPlants" id="HORVU.MOREX.r3.6HG0622470.1"/>
    </source>
</evidence>
<keyword evidence="10" id="KW-0675">Receptor</keyword>
<reference evidence="20" key="3">
    <citation type="submission" date="2022-01" db="UniProtKB">
        <authorList>
            <consortium name="EnsemblPlants"/>
        </authorList>
    </citation>
    <scope>IDENTIFICATION</scope>
    <source>
        <strain evidence="20">subsp. vulgare</strain>
    </source>
</reference>
<evidence type="ECO:0000256" key="11">
    <source>
        <dbReference type="ARBA" id="ARBA00023180"/>
    </source>
</evidence>
<feature type="compositionally biased region" description="Polar residues" evidence="16">
    <location>
        <begin position="968"/>
        <end position="990"/>
    </location>
</feature>
<gene>
    <name evidence="20" type="primary">LOC123405588</name>
</gene>
<dbReference type="FunFam" id="1.10.287.70:FF:000163">
    <property type="entry name" value="Glutamate receptor"/>
    <property type="match status" value="1"/>
</dbReference>
<keyword evidence="5 17" id="KW-0812">Transmembrane</keyword>
<keyword evidence="9 17" id="KW-0472">Membrane</keyword>
<dbReference type="InterPro" id="IPR019594">
    <property type="entry name" value="Glu/Gly-bd"/>
</dbReference>
<keyword evidence="15" id="KW-1015">Disulfide bond</keyword>
<feature type="chain" id="PRO_5035240107" description="Ionotropic glutamate receptor C-terminal domain-containing protein" evidence="18">
    <location>
        <begin position="24"/>
        <end position="1013"/>
    </location>
</feature>
<evidence type="ECO:0000256" key="6">
    <source>
        <dbReference type="ARBA" id="ARBA00022729"/>
    </source>
</evidence>
<name>A0A8I6Z476_HORVV</name>
<dbReference type="GO" id="GO:0005886">
    <property type="term" value="C:plasma membrane"/>
    <property type="evidence" value="ECO:0000318"/>
    <property type="project" value="GO_Central"/>
</dbReference>